<proteinExistence type="predicted"/>
<feature type="compositionally biased region" description="Polar residues" evidence="1">
    <location>
        <begin position="1"/>
        <end position="14"/>
    </location>
</feature>
<organism evidence="2 3">
    <name type="scientific">Mycobacteroides chelonae</name>
    <name type="common">Mycobacterium chelonae</name>
    <dbReference type="NCBI Taxonomy" id="1774"/>
    <lineage>
        <taxon>Bacteria</taxon>
        <taxon>Bacillati</taxon>
        <taxon>Actinomycetota</taxon>
        <taxon>Actinomycetes</taxon>
        <taxon>Mycobacteriales</taxon>
        <taxon>Mycobacteriaceae</taxon>
        <taxon>Mycobacteroides</taxon>
    </lineage>
</organism>
<sequence>MTTSEKVSETTFTDTVAEPLDAAGESDSQEADAQAIVKRFVVTSHGGYRTRLAIPGVSPFSVVMVSTSEVNAQDVPFQGNAVCQVHNVVPDNGGVRVRGFIDFGVDIRVQLAVFVA</sequence>
<evidence type="ECO:0000313" key="3">
    <source>
        <dbReference type="Proteomes" id="UP000317728"/>
    </source>
</evidence>
<reference evidence="2 3" key="1">
    <citation type="submission" date="2019-06" db="EMBL/GenBank/DDBJ databases">
        <title>Whole geneome sequnce of Mycobacteroides chelonae M77 isolated from bovine milk from Meghalaya, India.</title>
        <authorList>
            <person name="Vise E."/>
            <person name="Das S."/>
            <person name="Garg A."/>
            <person name="Ghatak S."/>
            <person name="Shakuntala I."/>
            <person name="Milton A.A.P."/>
            <person name="Karam A."/>
            <person name="Sanjukta R."/>
            <person name="Puro K."/>
            <person name="Sen A."/>
        </authorList>
    </citation>
    <scope>NUCLEOTIDE SEQUENCE [LARGE SCALE GENOMIC DNA]</scope>
    <source>
        <strain evidence="2 3">M77</strain>
    </source>
</reference>
<feature type="region of interest" description="Disordered" evidence="1">
    <location>
        <begin position="1"/>
        <end position="29"/>
    </location>
</feature>
<gene>
    <name evidence="2" type="ORF">FJK96_17540</name>
</gene>
<dbReference type="Proteomes" id="UP000317728">
    <property type="component" value="Chromosome"/>
</dbReference>
<dbReference type="AlphaFoldDB" id="A0AB73U4A5"/>
<accession>A0AB73U4A5</accession>
<evidence type="ECO:0008006" key="4">
    <source>
        <dbReference type="Google" id="ProtNLM"/>
    </source>
</evidence>
<evidence type="ECO:0000256" key="1">
    <source>
        <dbReference type="SAM" id="MobiDB-lite"/>
    </source>
</evidence>
<dbReference type="EMBL" id="CP041150">
    <property type="protein sequence ID" value="QDF71778.1"/>
    <property type="molecule type" value="Genomic_DNA"/>
</dbReference>
<protein>
    <recommendedName>
        <fullName evidence="4">PilZ domain-containing protein</fullName>
    </recommendedName>
</protein>
<evidence type="ECO:0000313" key="2">
    <source>
        <dbReference type="EMBL" id="QDF71778.1"/>
    </source>
</evidence>
<dbReference type="RefSeq" id="WP_030097031.1">
    <property type="nucleotide sequence ID" value="NZ_CP041150.1"/>
</dbReference>
<name>A0AB73U4A5_MYCCH</name>